<feature type="binding site" evidence="9">
    <location>
        <position position="98"/>
    </location>
    <ligand>
        <name>Fe cation</name>
        <dbReference type="ChEBI" id="CHEBI:24875"/>
    </ligand>
</feature>
<keyword evidence="5" id="KW-0805">Transcription regulation</keyword>
<dbReference type="Gene3D" id="3.30.1490.190">
    <property type="match status" value="1"/>
</dbReference>
<keyword evidence="6" id="KW-0238">DNA-binding</keyword>
<comment type="cofactor">
    <cofactor evidence="9">
        <name>Mn(2+)</name>
        <dbReference type="ChEBI" id="CHEBI:29035"/>
    </cofactor>
    <cofactor evidence="9">
        <name>Fe(2+)</name>
        <dbReference type="ChEBI" id="CHEBI:29033"/>
    </cofactor>
    <text evidence="9">Binds 1 Mn(2+) or Fe(2+) ion per subunit.</text>
</comment>
<dbReference type="SUPFAM" id="SSF46785">
    <property type="entry name" value="Winged helix' DNA-binding domain"/>
    <property type="match status" value="1"/>
</dbReference>
<dbReference type="RefSeq" id="WP_123353094.1">
    <property type="nucleotide sequence ID" value="NZ_CP027432.2"/>
</dbReference>
<evidence type="ECO:0000256" key="5">
    <source>
        <dbReference type="ARBA" id="ARBA00023015"/>
    </source>
</evidence>
<evidence type="ECO:0000313" key="11">
    <source>
        <dbReference type="EMBL" id="ROR38802.1"/>
    </source>
</evidence>
<evidence type="ECO:0000256" key="8">
    <source>
        <dbReference type="PIRSR" id="PIRSR602481-1"/>
    </source>
</evidence>
<keyword evidence="13" id="KW-1185">Reference proteome</keyword>
<evidence type="ECO:0000256" key="1">
    <source>
        <dbReference type="ARBA" id="ARBA00002997"/>
    </source>
</evidence>
<evidence type="ECO:0000256" key="3">
    <source>
        <dbReference type="ARBA" id="ARBA00022491"/>
    </source>
</evidence>
<dbReference type="PANTHER" id="PTHR33202">
    <property type="entry name" value="ZINC UPTAKE REGULATION PROTEIN"/>
    <property type="match status" value="1"/>
</dbReference>
<dbReference type="EMBL" id="CP027432">
    <property type="protein sequence ID" value="QCI29159.1"/>
    <property type="molecule type" value="Genomic_DNA"/>
</dbReference>
<keyword evidence="9" id="KW-0408">Iron</keyword>
<proteinExistence type="inferred from homology"/>
<dbReference type="InterPro" id="IPR002481">
    <property type="entry name" value="FUR"/>
</dbReference>
<reference evidence="11 12" key="2">
    <citation type="submission" date="2018-11" db="EMBL/GenBank/DDBJ databases">
        <title>Genomic Encyclopedia of Type Strains, Phase IV (KMG-IV): sequencing the most valuable type-strain genomes for metagenomic binning, comparative biology and taxonomic classification.</title>
        <authorList>
            <person name="Goeker M."/>
        </authorList>
    </citation>
    <scope>NUCLEOTIDE SEQUENCE [LARGE SCALE GENOMIC DNA]</scope>
    <source>
        <strain evidence="11 12">DSM 27783</strain>
    </source>
</reference>
<dbReference type="InterPro" id="IPR036390">
    <property type="entry name" value="WH_DNA-bd_sf"/>
</dbReference>
<dbReference type="Gene3D" id="1.10.10.10">
    <property type="entry name" value="Winged helix-like DNA-binding domain superfamily/Winged helix DNA-binding domain"/>
    <property type="match status" value="1"/>
</dbReference>
<evidence type="ECO:0000313" key="13">
    <source>
        <dbReference type="Proteomes" id="UP000298805"/>
    </source>
</evidence>
<dbReference type="Proteomes" id="UP000298805">
    <property type="component" value="Chromosome"/>
</dbReference>
<dbReference type="EMBL" id="RJVK01000005">
    <property type="protein sequence ID" value="ROR38802.1"/>
    <property type="molecule type" value="Genomic_DNA"/>
</dbReference>
<dbReference type="InterPro" id="IPR036388">
    <property type="entry name" value="WH-like_DNA-bd_sf"/>
</dbReference>
<protein>
    <submittedName>
        <fullName evidence="11">Fur family ferric uptake transcriptional regulator</fullName>
    </submittedName>
    <submittedName>
        <fullName evidence="10">HTH domain-containing protein</fullName>
    </submittedName>
</protein>
<keyword evidence="8" id="KW-0479">Metal-binding</keyword>
<reference evidence="10" key="3">
    <citation type="submission" date="2019-06" db="EMBL/GenBank/DDBJ databases">
        <title>A comparative analysis of the Nautiliaceae.</title>
        <authorList>
            <person name="Grosche A."/>
            <person name="Smedile F."/>
            <person name="Vetriani C."/>
        </authorList>
    </citation>
    <scope>NUCLEOTIDE SEQUENCE</scope>
    <source>
        <strain evidence="10">TB6</strain>
    </source>
</reference>
<dbReference type="Proteomes" id="UP000272781">
    <property type="component" value="Unassembled WGS sequence"/>
</dbReference>
<dbReference type="GO" id="GO:0000976">
    <property type="term" value="F:transcription cis-regulatory region binding"/>
    <property type="evidence" value="ECO:0007669"/>
    <property type="project" value="TreeGrafter"/>
</dbReference>
<dbReference type="InterPro" id="IPR043135">
    <property type="entry name" value="Fur_C"/>
</dbReference>
<feature type="binding site" evidence="8">
    <location>
        <position position="122"/>
    </location>
    <ligand>
        <name>Zn(2+)</name>
        <dbReference type="ChEBI" id="CHEBI:29105"/>
    </ligand>
</feature>
<feature type="binding site" evidence="8">
    <location>
        <position position="83"/>
    </location>
    <ligand>
        <name>Zn(2+)</name>
        <dbReference type="ChEBI" id="CHEBI:29105"/>
    </ligand>
</feature>
<comment type="function">
    <text evidence="1">Acts as a global negative controlling element, employing Fe(2+) as a cofactor to bind the operator of the repressed genes.</text>
</comment>
<evidence type="ECO:0000256" key="7">
    <source>
        <dbReference type="ARBA" id="ARBA00023163"/>
    </source>
</evidence>
<keyword evidence="3" id="KW-0678">Repressor</keyword>
<evidence type="ECO:0000256" key="6">
    <source>
        <dbReference type="ARBA" id="ARBA00023125"/>
    </source>
</evidence>
<name>A0AAJ4RB28_9BACT</name>
<comment type="similarity">
    <text evidence="2">Belongs to the Fur family.</text>
</comment>
<evidence type="ECO:0000256" key="4">
    <source>
        <dbReference type="ARBA" id="ARBA00022833"/>
    </source>
</evidence>
<dbReference type="GO" id="GO:0045892">
    <property type="term" value="P:negative regulation of DNA-templated transcription"/>
    <property type="evidence" value="ECO:0007669"/>
    <property type="project" value="TreeGrafter"/>
</dbReference>
<dbReference type="Pfam" id="PF01475">
    <property type="entry name" value="FUR"/>
    <property type="match status" value="1"/>
</dbReference>
<feature type="binding site" evidence="8">
    <location>
        <position position="125"/>
    </location>
    <ligand>
        <name>Zn(2+)</name>
        <dbReference type="ChEBI" id="CHEBI:29105"/>
    </ligand>
</feature>
<dbReference type="GO" id="GO:0008270">
    <property type="term" value="F:zinc ion binding"/>
    <property type="evidence" value="ECO:0007669"/>
    <property type="project" value="TreeGrafter"/>
</dbReference>
<reference evidence="13" key="1">
    <citation type="submission" date="2018-03" db="EMBL/GenBank/DDBJ databases">
        <title>A comparative analysis of the Nautiliaceae.</title>
        <authorList>
            <person name="Grosche A."/>
            <person name="Smedile F."/>
            <person name="Vetriani C."/>
        </authorList>
    </citation>
    <scope>NUCLEOTIDE SEQUENCE [LARGE SCALE GENOMIC DNA]</scope>
    <source>
        <strain evidence="13">TB6</strain>
    </source>
</reference>
<dbReference type="AlphaFoldDB" id="A0AAJ4RB28"/>
<keyword evidence="4 8" id="KW-0862">Zinc</keyword>
<comment type="cofactor">
    <cofactor evidence="8">
        <name>Zn(2+)</name>
        <dbReference type="ChEBI" id="CHEBI:29105"/>
    </cofactor>
    <text evidence="8">Binds 1 zinc ion per subunit.</text>
</comment>
<sequence>MSCDKIENLKKTELQIALLLNEKGIMSAKELQIKLNVDKATIYRNLKHLLKKHTIREIKNSEGIGFYELNCKIHNPIHPHFECKICKKIYCLKPFNAEDILSLSNYSEYDIEEIEVKFKGICDECKKIKSKK</sequence>
<evidence type="ECO:0000256" key="2">
    <source>
        <dbReference type="ARBA" id="ARBA00007957"/>
    </source>
</evidence>
<accession>A0AAJ4RB28</accession>
<feature type="binding site" evidence="8">
    <location>
        <position position="86"/>
    </location>
    <ligand>
        <name>Zn(2+)</name>
        <dbReference type="ChEBI" id="CHEBI:29105"/>
    </ligand>
</feature>
<gene>
    <name evidence="10" type="ORF">C6V80_09405</name>
    <name evidence="11" type="ORF">EDC58_1716</name>
</gene>
<dbReference type="GO" id="GO:0003700">
    <property type="term" value="F:DNA-binding transcription factor activity"/>
    <property type="evidence" value="ECO:0007669"/>
    <property type="project" value="InterPro"/>
</dbReference>
<evidence type="ECO:0000313" key="10">
    <source>
        <dbReference type="EMBL" id="QCI29159.1"/>
    </source>
</evidence>
<feature type="binding site" evidence="9">
    <location>
        <position position="74"/>
    </location>
    <ligand>
        <name>Fe cation</name>
        <dbReference type="ChEBI" id="CHEBI:24875"/>
    </ligand>
</feature>
<keyword evidence="7" id="KW-0804">Transcription</keyword>
<evidence type="ECO:0000313" key="12">
    <source>
        <dbReference type="Proteomes" id="UP000272781"/>
    </source>
</evidence>
<dbReference type="PANTHER" id="PTHR33202:SF7">
    <property type="entry name" value="FERRIC UPTAKE REGULATION PROTEIN"/>
    <property type="match status" value="1"/>
</dbReference>
<dbReference type="GO" id="GO:1900376">
    <property type="term" value="P:regulation of secondary metabolite biosynthetic process"/>
    <property type="evidence" value="ECO:0007669"/>
    <property type="project" value="TreeGrafter"/>
</dbReference>
<evidence type="ECO:0000256" key="9">
    <source>
        <dbReference type="PIRSR" id="PIRSR602481-2"/>
    </source>
</evidence>
<organism evidence="11 12">
    <name type="scientific">Caminibacter pacificus</name>
    <dbReference type="NCBI Taxonomy" id="1424653"/>
    <lineage>
        <taxon>Bacteria</taxon>
        <taxon>Pseudomonadati</taxon>
        <taxon>Campylobacterota</taxon>
        <taxon>Epsilonproteobacteria</taxon>
        <taxon>Nautiliales</taxon>
        <taxon>Nautiliaceae</taxon>
        <taxon>Caminibacter</taxon>
    </lineage>
</organism>